<dbReference type="PROSITE" id="PS51085">
    <property type="entry name" value="2FE2S_FER_2"/>
    <property type="match status" value="1"/>
</dbReference>
<dbReference type="SUPFAM" id="SSF54292">
    <property type="entry name" value="2Fe-2S ferredoxin-like"/>
    <property type="match status" value="1"/>
</dbReference>
<evidence type="ECO:0000313" key="4">
    <source>
        <dbReference type="Proteomes" id="UP001219901"/>
    </source>
</evidence>
<dbReference type="CDD" id="cd00207">
    <property type="entry name" value="fer2"/>
    <property type="match status" value="1"/>
</dbReference>
<evidence type="ECO:0000313" key="5">
    <source>
        <dbReference type="Proteomes" id="UP001321249"/>
    </source>
</evidence>
<dbReference type="Pfam" id="PF00111">
    <property type="entry name" value="Fer2"/>
    <property type="match status" value="1"/>
</dbReference>
<proteinExistence type="predicted"/>
<dbReference type="Proteomes" id="UP001321249">
    <property type="component" value="Unassembled WGS sequence"/>
</dbReference>
<dbReference type="Gene3D" id="3.30.420.480">
    <property type="entry name" value="Domain of unknown function (DUF4445)"/>
    <property type="match status" value="1"/>
</dbReference>
<feature type="domain" description="2Fe-2S ferredoxin-type" evidence="1">
    <location>
        <begin position="12"/>
        <end position="101"/>
    </location>
</feature>
<dbReference type="AlphaFoldDB" id="A0AAJ5ZJP1"/>
<dbReference type="InterPro" id="IPR041414">
    <property type="entry name" value="Raco-like_middle"/>
</dbReference>
<dbReference type="GO" id="GO:0051536">
    <property type="term" value="F:iron-sulfur cluster binding"/>
    <property type="evidence" value="ECO:0007669"/>
    <property type="project" value="InterPro"/>
</dbReference>
<dbReference type="Pfam" id="PF14574">
    <property type="entry name" value="RACo_C_ter"/>
    <property type="match status" value="1"/>
</dbReference>
<organism evidence="3 4">
    <name type="scientific">Candidatus Lucifugimonas marina</name>
    <dbReference type="NCBI Taxonomy" id="3038979"/>
    <lineage>
        <taxon>Bacteria</taxon>
        <taxon>Bacillati</taxon>
        <taxon>Chloroflexota</taxon>
        <taxon>Dehalococcoidia</taxon>
        <taxon>SAR202 cluster</taxon>
        <taxon>Candidatus Lucifugimonadales</taxon>
        <taxon>Candidatus Lucifugimonadaceae</taxon>
        <taxon>Candidatus Lucifugimonas</taxon>
    </lineage>
</organism>
<dbReference type="EMBL" id="WMBE01000001">
    <property type="protein sequence ID" value="MDG0865891.1"/>
    <property type="molecule type" value="Genomic_DNA"/>
</dbReference>
<reference evidence="4" key="3">
    <citation type="submission" date="2023-06" db="EMBL/GenBank/DDBJ databases">
        <title>Pangenomics reveal diversification of enzyme families and niche specialization in globally abundant SAR202 bacteria.</title>
        <authorList>
            <person name="Saw J.H.W."/>
        </authorList>
    </citation>
    <scope>NUCLEOTIDE SEQUENCE [LARGE SCALE GENOMIC DNA]</scope>
    <source>
        <strain evidence="4">JH1073</strain>
    </source>
</reference>
<dbReference type="Proteomes" id="UP001219901">
    <property type="component" value="Chromosome"/>
</dbReference>
<dbReference type="PANTHER" id="PTHR42895">
    <property type="entry name" value="IRON-SULFUR CLUSTER-BINDING PROTEIN-RELATED"/>
    <property type="match status" value="1"/>
</dbReference>
<dbReference type="EMBL" id="CP046147">
    <property type="protein sequence ID" value="WFG39378.1"/>
    <property type="molecule type" value="Genomic_DNA"/>
</dbReference>
<dbReference type="Gene3D" id="3.10.20.30">
    <property type="match status" value="1"/>
</dbReference>
<reference evidence="4 5" key="1">
    <citation type="submission" date="2019-11" db="EMBL/GenBank/DDBJ databases">
        <authorList>
            <person name="Cho J.-C."/>
        </authorList>
    </citation>
    <scope>NUCLEOTIDE SEQUENCE [LARGE SCALE GENOMIC DNA]</scope>
    <source>
        <strain evidence="3 4">JH1073</strain>
        <strain evidence="2 5">JH702</strain>
    </source>
</reference>
<dbReference type="InterPro" id="IPR027980">
    <property type="entry name" value="RACo_C"/>
</dbReference>
<dbReference type="Pfam" id="PF17651">
    <property type="entry name" value="Raco_middle"/>
    <property type="match status" value="1"/>
</dbReference>
<evidence type="ECO:0000259" key="1">
    <source>
        <dbReference type="PROSITE" id="PS51085"/>
    </source>
</evidence>
<dbReference type="RefSeq" id="WP_342835765.1">
    <property type="nucleotide sequence ID" value="NZ_WMBE01000001.1"/>
</dbReference>
<evidence type="ECO:0000313" key="3">
    <source>
        <dbReference type="EMBL" id="WFG39378.1"/>
    </source>
</evidence>
<gene>
    <name evidence="2" type="ORF">GKO46_02245</name>
    <name evidence="3" type="ORF">GKO48_07015</name>
</gene>
<keyword evidence="4" id="KW-1185">Reference proteome</keyword>
<protein>
    <submittedName>
        <fullName evidence="3">DUF4445 domain-containing protein</fullName>
    </submittedName>
</protein>
<dbReference type="InterPro" id="IPR042259">
    <property type="entry name" value="Raco-like_middle_sf"/>
</dbReference>
<accession>A0AAJ5ZJP1</accession>
<dbReference type="InterPro" id="IPR012675">
    <property type="entry name" value="Beta-grasp_dom_sf"/>
</dbReference>
<name>A0AAJ5ZJP1_9CHLR</name>
<reference evidence="3" key="2">
    <citation type="journal article" date="2023" name="Nat. Commun.">
        <title>Cultivation of marine bacteria of the SAR202 clade.</title>
        <authorList>
            <person name="Lim Y."/>
            <person name="Seo J.H."/>
            <person name="Giovannoni S.J."/>
            <person name="Kang I."/>
            <person name="Cho J.C."/>
        </authorList>
    </citation>
    <scope>NUCLEOTIDE SEQUENCE</scope>
    <source>
        <strain evidence="3">JH1073</strain>
    </source>
</reference>
<dbReference type="PANTHER" id="PTHR42895:SF2">
    <property type="entry name" value="IRON-SULFUR CLUSTER PROTEIN"/>
    <property type="match status" value="1"/>
</dbReference>
<dbReference type="InterPro" id="IPR052911">
    <property type="entry name" value="Corrinoid_activation_enz"/>
</dbReference>
<dbReference type="InterPro" id="IPR001041">
    <property type="entry name" value="2Fe-2S_ferredoxin-type"/>
</dbReference>
<sequence>MQCVARDLQILSPVYLNSKKLEANQNDSLFDFADSLSIRVPTSCGRTGECHECIVEVRKGSEALTAPTDEEKFLRGDYRLACQACVADPEADIDFAVLRRQPRILTTGTKRQTELNPAYVRVDDEVVYNGPEGPTVVDTYRGAIYGIAADLGTTTVVLNLVNLESGDIEYTASFENPQRFGGSDIMNRISYDGGSDSGELRAVMVSSINFEIGEMVRALKIRRRQIFEIVAVGNTTMRDLFFGIDVQSIGTRPYKSLIEDEFRESERATTALTKNAAELELRIHPKATVYGGPLIASHLGADTAADLLALGIEDQKEPIILVDVGTNTEVVIGNSERLLAASCPAGPAFEGGEVTYGMPGYDGAVEKVTIDSDGTANSKVIGEADPIGICGSGLIDLLAELRRTDLMDELGKFADGSSEYEFAATNELTLSRADISALAQAKAANYCGQAIVLREYGLPLEQFEKLYLAGGFANYVDETNAIDIGFIANMPIEKVEKVGNASLEGAVIMLLSTIKRDEIEKLTSTIEHVELETAPDFFDFFVEGCLFKPMAAE</sequence>
<evidence type="ECO:0000313" key="2">
    <source>
        <dbReference type="EMBL" id="MDG0865891.1"/>
    </source>
</evidence>
<dbReference type="InterPro" id="IPR036010">
    <property type="entry name" value="2Fe-2S_ferredoxin-like_sf"/>
</dbReference>